<reference evidence="1" key="1">
    <citation type="submission" date="2018-06" db="EMBL/GenBank/DDBJ databases">
        <authorList>
            <person name="Zhirakovskaya E."/>
        </authorList>
    </citation>
    <scope>NUCLEOTIDE SEQUENCE</scope>
</reference>
<gene>
    <name evidence="1" type="ORF">MNBD_ALPHA11-1187</name>
</gene>
<organism evidence="1">
    <name type="scientific">hydrothermal vent metagenome</name>
    <dbReference type="NCBI Taxonomy" id="652676"/>
    <lineage>
        <taxon>unclassified sequences</taxon>
        <taxon>metagenomes</taxon>
        <taxon>ecological metagenomes</taxon>
    </lineage>
</organism>
<sequence>MKDKKAAGIRVAKSLAGIIPPERLKTDALYTYAYSGDASYFRLVPALVVIVN</sequence>
<proteinExistence type="predicted"/>
<dbReference type="EMBL" id="UOEQ01000163">
    <property type="protein sequence ID" value="VAW18099.1"/>
    <property type="molecule type" value="Genomic_DNA"/>
</dbReference>
<dbReference type="AlphaFoldDB" id="A0A3B0U113"/>
<feature type="non-terminal residue" evidence="1">
    <location>
        <position position="52"/>
    </location>
</feature>
<accession>A0A3B0U113</accession>
<protein>
    <submittedName>
        <fullName evidence="1">Uncharacterized protein</fullName>
    </submittedName>
</protein>
<name>A0A3B0U113_9ZZZZ</name>
<evidence type="ECO:0000313" key="1">
    <source>
        <dbReference type="EMBL" id="VAW18099.1"/>
    </source>
</evidence>